<feature type="transmembrane region" description="Helical" evidence="1">
    <location>
        <begin position="48"/>
        <end position="67"/>
    </location>
</feature>
<protein>
    <recommendedName>
        <fullName evidence="4">YcxB-like protein</fullName>
    </recommendedName>
</protein>
<dbReference type="Proteomes" id="UP000199559">
    <property type="component" value="Unassembled WGS sequence"/>
</dbReference>
<feature type="transmembrane region" description="Helical" evidence="1">
    <location>
        <begin position="116"/>
        <end position="134"/>
    </location>
</feature>
<proteinExistence type="predicted"/>
<gene>
    <name evidence="2" type="ORF">SAMN05443431_108159</name>
</gene>
<sequence>MKIKETRSTIIFSPFYMFIGLFSSFGLVIFALILWIDYNDKIQKNDAQWVLYLTLILSGFLILWQVLEKGIKSDKALKNRVIQKFDDYKLLTHFKYTKNEWDDFAQKSYLKKRKAYYIYLFILCLIIIIVNSIFEKESRLNLIPINIITLLTLLLISYFFFKKMKKEKYSMENYNHFPEVKIAQSGILINNTYLISYHNKDGWLDICYSNLYIKSECITFKIRRSSGTANPNYQFFNLLIPKNRLEEKEKIIDIINEYRVYKNG</sequence>
<name>A0A1I3RU15_9FLAO</name>
<keyword evidence="3" id="KW-1185">Reference proteome</keyword>
<keyword evidence="1" id="KW-1133">Transmembrane helix</keyword>
<dbReference type="STRING" id="1144750.SAMN05443431_108159"/>
<keyword evidence="1" id="KW-0472">Membrane</keyword>
<feature type="transmembrane region" description="Helical" evidence="1">
    <location>
        <begin position="12"/>
        <end position="36"/>
    </location>
</feature>
<dbReference type="RefSeq" id="WP_090841478.1">
    <property type="nucleotide sequence ID" value="NZ_FORM01000008.1"/>
</dbReference>
<evidence type="ECO:0000313" key="3">
    <source>
        <dbReference type="Proteomes" id="UP000199559"/>
    </source>
</evidence>
<feature type="transmembrane region" description="Helical" evidence="1">
    <location>
        <begin position="140"/>
        <end position="161"/>
    </location>
</feature>
<accession>A0A1I3RU15</accession>
<evidence type="ECO:0000313" key="2">
    <source>
        <dbReference type="EMBL" id="SFJ49845.1"/>
    </source>
</evidence>
<dbReference type="AlphaFoldDB" id="A0A1I3RU15"/>
<evidence type="ECO:0000256" key="1">
    <source>
        <dbReference type="SAM" id="Phobius"/>
    </source>
</evidence>
<organism evidence="2 3">
    <name type="scientific">Olleya namhaensis</name>
    <dbReference type="NCBI Taxonomy" id="1144750"/>
    <lineage>
        <taxon>Bacteria</taxon>
        <taxon>Pseudomonadati</taxon>
        <taxon>Bacteroidota</taxon>
        <taxon>Flavobacteriia</taxon>
        <taxon>Flavobacteriales</taxon>
        <taxon>Flavobacteriaceae</taxon>
    </lineage>
</organism>
<keyword evidence="1" id="KW-0812">Transmembrane</keyword>
<reference evidence="3" key="1">
    <citation type="submission" date="2016-10" db="EMBL/GenBank/DDBJ databases">
        <authorList>
            <person name="Varghese N."/>
            <person name="Submissions S."/>
        </authorList>
    </citation>
    <scope>NUCLEOTIDE SEQUENCE [LARGE SCALE GENOMIC DNA]</scope>
    <source>
        <strain evidence="3">DSM 28881</strain>
    </source>
</reference>
<dbReference type="EMBL" id="FORM01000008">
    <property type="protein sequence ID" value="SFJ49845.1"/>
    <property type="molecule type" value="Genomic_DNA"/>
</dbReference>
<evidence type="ECO:0008006" key="4">
    <source>
        <dbReference type="Google" id="ProtNLM"/>
    </source>
</evidence>